<dbReference type="EMBL" id="HBUF01284945">
    <property type="protein sequence ID" value="CAG6688088.1"/>
    <property type="molecule type" value="Transcribed_RNA"/>
</dbReference>
<reference evidence="1" key="1">
    <citation type="submission" date="2021-05" db="EMBL/GenBank/DDBJ databases">
        <authorList>
            <person name="Alioto T."/>
            <person name="Alioto T."/>
            <person name="Gomez Garrido J."/>
        </authorList>
    </citation>
    <scope>NUCLEOTIDE SEQUENCE</scope>
</reference>
<proteinExistence type="predicted"/>
<organism evidence="1">
    <name type="scientific">Cacopsylla melanoneura</name>
    <dbReference type="NCBI Taxonomy" id="428564"/>
    <lineage>
        <taxon>Eukaryota</taxon>
        <taxon>Metazoa</taxon>
        <taxon>Ecdysozoa</taxon>
        <taxon>Arthropoda</taxon>
        <taxon>Hexapoda</taxon>
        <taxon>Insecta</taxon>
        <taxon>Pterygota</taxon>
        <taxon>Neoptera</taxon>
        <taxon>Paraneoptera</taxon>
        <taxon>Hemiptera</taxon>
        <taxon>Sternorrhyncha</taxon>
        <taxon>Psylloidea</taxon>
        <taxon>Psyllidae</taxon>
        <taxon>Psyllinae</taxon>
        <taxon>Cacopsylla</taxon>
    </lineage>
</organism>
<accession>A0A8D8THU2</accession>
<name>A0A8D8THU2_9HEMI</name>
<evidence type="ECO:0000313" key="1">
    <source>
        <dbReference type="EMBL" id="CAG6688088.1"/>
    </source>
</evidence>
<protein>
    <submittedName>
        <fullName evidence="1">Uncharacterized protein</fullName>
    </submittedName>
</protein>
<dbReference type="AlphaFoldDB" id="A0A8D8THU2"/>
<sequence>MSRRASLDDLENETCLMAPKIENRIVILTPEKRRELSLERQLEESDTFAHIKVKRLLKQHELYLALNLIGTLILDNRFLNKITFQISNVIFYRFVLETAPFLQMTINTFNVSF</sequence>